<reference evidence="1 2" key="1">
    <citation type="submission" date="2012-06" db="EMBL/GenBank/DDBJ databases">
        <title>Complete genome of Terriglobus roseus DSM 18391.</title>
        <authorList>
            <consortium name="US DOE Joint Genome Institute (JGI-PGF)"/>
            <person name="Lucas S."/>
            <person name="Copeland A."/>
            <person name="Lapidus A."/>
            <person name="Glavina del Rio T."/>
            <person name="Dalin E."/>
            <person name="Tice H."/>
            <person name="Bruce D."/>
            <person name="Goodwin L."/>
            <person name="Pitluck S."/>
            <person name="Peters L."/>
            <person name="Mikhailova N."/>
            <person name="Munk A.C.C."/>
            <person name="Kyrpides N."/>
            <person name="Mavromatis K."/>
            <person name="Ivanova N."/>
            <person name="Brettin T."/>
            <person name="Detter J.C."/>
            <person name="Han C."/>
            <person name="Larimer F."/>
            <person name="Land M."/>
            <person name="Hauser L."/>
            <person name="Markowitz V."/>
            <person name="Cheng J.-F."/>
            <person name="Hugenholtz P."/>
            <person name="Woyke T."/>
            <person name="Wu D."/>
            <person name="Brambilla E."/>
            <person name="Klenk H.-P."/>
            <person name="Eisen J.A."/>
        </authorList>
    </citation>
    <scope>NUCLEOTIDE SEQUENCE [LARGE SCALE GENOMIC DNA]</scope>
    <source>
        <strain evidence="2">DSM 18391 / NRRL B-41598 / KBS 63</strain>
    </source>
</reference>
<keyword evidence="2" id="KW-1185">Reference proteome</keyword>
<evidence type="ECO:0000313" key="1">
    <source>
        <dbReference type="EMBL" id="AFL87455.1"/>
    </source>
</evidence>
<dbReference type="EMBL" id="CP003379">
    <property type="protein sequence ID" value="AFL87455.1"/>
    <property type="molecule type" value="Genomic_DNA"/>
</dbReference>
<sequence length="66" mass="7892">MSIVQEIRDEVSNLKLNGYKDETHVDATYVQIIELLERQATIIEVLLEQHPEYRERFHFESYNPLS</sequence>
<protein>
    <submittedName>
        <fullName evidence="1">Uncharacterized protein</fullName>
    </submittedName>
</protein>
<dbReference type="AlphaFoldDB" id="I3ZDY7"/>
<evidence type="ECO:0000313" key="2">
    <source>
        <dbReference type="Proteomes" id="UP000006056"/>
    </source>
</evidence>
<dbReference type="Proteomes" id="UP000006056">
    <property type="component" value="Chromosome"/>
</dbReference>
<accession>I3ZDY7</accession>
<proteinExistence type="predicted"/>
<gene>
    <name evidence="1" type="ordered locus">Terro_1137</name>
</gene>
<dbReference type="RefSeq" id="WP_014785024.1">
    <property type="nucleotide sequence ID" value="NC_018014.1"/>
</dbReference>
<name>I3ZDY7_TERRK</name>
<dbReference type="KEGG" id="trs:Terro_1137"/>
<dbReference type="STRING" id="926566.Terro_1137"/>
<organism evidence="1 2">
    <name type="scientific">Terriglobus roseus (strain DSM 18391 / NRRL B-41598 / KBS 63)</name>
    <dbReference type="NCBI Taxonomy" id="926566"/>
    <lineage>
        <taxon>Bacteria</taxon>
        <taxon>Pseudomonadati</taxon>
        <taxon>Acidobacteriota</taxon>
        <taxon>Terriglobia</taxon>
        <taxon>Terriglobales</taxon>
        <taxon>Acidobacteriaceae</taxon>
        <taxon>Terriglobus</taxon>
    </lineage>
</organism>
<dbReference type="HOGENOM" id="CLU_2829809_0_0_0"/>